<dbReference type="InterPro" id="IPR019734">
    <property type="entry name" value="TPR_rpt"/>
</dbReference>
<feature type="repeat" description="TPR" evidence="1">
    <location>
        <begin position="22"/>
        <end position="55"/>
    </location>
</feature>
<dbReference type="GO" id="GO:0003727">
    <property type="term" value="F:single-stranded RNA binding"/>
    <property type="evidence" value="ECO:0007669"/>
    <property type="project" value="TreeGrafter"/>
</dbReference>
<proteinExistence type="predicted"/>
<dbReference type="Gene3D" id="1.25.40.10">
    <property type="entry name" value="Tetratricopeptide repeat domain"/>
    <property type="match status" value="3"/>
</dbReference>
<keyword evidence="3" id="KW-1185">Reference proteome</keyword>
<dbReference type="GO" id="GO:0006417">
    <property type="term" value="P:regulation of translation"/>
    <property type="evidence" value="ECO:0007669"/>
    <property type="project" value="TreeGrafter"/>
</dbReference>
<dbReference type="GO" id="GO:0006397">
    <property type="term" value="P:mRNA processing"/>
    <property type="evidence" value="ECO:0007669"/>
    <property type="project" value="InterPro"/>
</dbReference>
<evidence type="ECO:0000256" key="1">
    <source>
        <dbReference type="PROSITE-ProRule" id="PRU00339"/>
    </source>
</evidence>
<dbReference type="GO" id="GO:0003729">
    <property type="term" value="F:mRNA binding"/>
    <property type="evidence" value="ECO:0007669"/>
    <property type="project" value="InterPro"/>
</dbReference>
<dbReference type="AlphaFoldDB" id="A0A0M0J5J4"/>
<dbReference type="OrthoDB" id="2624at2759"/>
<dbReference type="SMART" id="SM00386">
    <property type="entry name" value="HAT"/>
    <property type="match status" value="5"/>
</dbReference>
<name>A0A0M0J5J4_9EUKA</name>
<sequence length="477" mass="52822">MHSDKEAAVLLQRLTLLTPENGKVWMKLANVYRNQRDYKMGERTLRRAIDACPTNALLRQALADLCRESRRYPEARSHYREAMKLEPALSSVYDSWGRMEAQLGHSAAAAALYERGLKHAPNARLCHALGVLLDRQGAAEKARSVLKRGLGLPNEDRNPQLLHALAMVDVRAGDMGSARKLLSAVLEHHPRFTLAYLSLGQLEERLGNLQAARRHYEAGAITPQPGGNLGAVQLWQSWARIEQRLERPALALATYKRATQLYKDDAQLLVGWAKLEGEHGDVGTSRALFARAVSSVAKHSPYAYQCAAALEVRCGEVQAARALYAAGAAVRVLPQGPTATERMPLLHAWAVLEWRHGERREARRLFDEAEAASDSACGWLLQWRARFESESSLVLARHYYGRAVNAAPMDSSAWSMWAELEAEHGNEERATALSRHAQQVETKALLANALGGGARTRGSPLSAADMYQWANPPSNRQ</sequence>
<organism evidence="2 3">
    <name type="scientific">Chrysochromulina tobinii</name>
    <dbReference type="NCBI Taxonomy" id="1460289"/>
    <lineage>
        <taxon>Eukaryota</taxon>
        <taxon>Haptista</taxon>
        <taxon>Haptophyta</taxon>
        <taxon>Prymnesiophyceae</taxon>
        <taxon>Prymnesiales</taxon>
        <taxon>Chrysochromulinaceae</taxon>
        <taxon>Chrysochromulina</taxon>
    </lineage>
</organism>
<dbReference type="SMART" id="SM00028">
    <property type="entry name" value="TPR"/>
    <property type="match status" value="6"/>
</dbReference>
<dbReference type="Pfam" id="PF13428">
    <property type="entry name" value="TPR_14"/>
    <property type="match status" value="1"/>
</dbReference>
<reference evidence="3" key="1">
    <citation type="journal article" date="2015" name="PLoS Genet.">
        <title>Genome Sequence and Transcriptome Analyses of Chrysochromulina tobin: Metabolic Tools for Enhanced Algal Fitness in the Prominent Order Prymnesiales (Haptophyceae).</title>
        <authorList>
            <person name="Hovde B.T."/>
            <person name="Deodato C.R."/>
            <person name="Hunsperger H.M."/>
            <person name="Ryken S.A."/>
            <person name="Yost W."/>
            <person name="Jha R.K."/>
            <person name="Patterson J."/>
            <person name="Monnat R.J. Jr."/>
            <person name="Barlow S.B."/>
            <person name="Starkenburg S.R."/>
            <person name="Cattolico R.A."/>
        </authorList>
    </citation>
    <scope>NUCLEOTIDE SEQUENCE</scope>
    <source>
        <strain evidence="3">CCMP291</strain>
    </source>
</reference>
<dbReference type="Proteomes" id="UP000037460">
    <property type="component" value="Unassembled WGS sequence"/>
</dbReference>
<dbReference type="PANTHER" id="PTHR44917">
    <property type="entry name" value="PROTEIN HIGH CHLOROPHYLL FLUORESCENT 107"/>
    <property type="match status" value="1"/>
</dbReference>
<dbReference type="EMBL" id="JWZX01003336">
    <property type="protein sequence ID" value="KOO21760.1"/>
    <property type="molecule type" value="Genomic_DNA"/>
</dbReference>
<evidence type="ECO:0000313" key="2">
    <source>
        <dbReference type="EMBL" id="KOO21760.1"/>
    </source>
</evidence>
<gene>
    <name evidence="2" type="ORF">Ctob_001074</name>
</gene>
<protein>
    <submittedName>
        <fullName evidence="2">Psbb mRNA maturation factor mbb1</fullName>
    </submittedName>
</protein>
<dbReference type="SUPFAM" id="SSF48452">
    <property type="entry name" value="TPR-like"/>
    <property type="match status" value="2"/>
</dbReference>
<accession>A0A0M0J5J4</accession>
<keyword evidence="1" id="KW-0802">TPR repeat</keyword>
<dbReference type="Pfam" id="PF13432">
    <property type="entry name" value="TPR_16"/>
    <property type="match status" value="2"/>
</dbReference>
<dbReference type="PANTHER" id="PTHR44917:SF1">
    <property type="entry name" value="PROTEIN HIGH CHLOROPHYLL FLUORESCENT 107"/>
    <property type="match status" value="1"/>
</dbReference>
<comment type="caution">
    <text evidence="2">The sequence shown here is derived from an EMBL/GenBank/DDBJ whole genome shotgun (WGS) entry which is preliminary data.</text>
</comment>
<dbReference type="PROSITE" id="PS50005">
    <property type="entry name" value="TPR"/>
    <property type="match status" value="1"/>
</dbReference>
<dbReference type="InterPro" id="IPR011990">
    <property type="entry name" value="TPR-like_helical_dom_sf"/>
</dbReference>
<evidence type="ECO:0000313" key="3">
    <source>
        <dbReference type="Proteomes" id="UP000037460"/>
    </source>
</evidence>
<dbReference type="InterPro" id="IPR044624">
    <property type="entry name" value="Mbb1-like"/>
</dbReference>
<dbReference type="InterPro" id="IPR003107">
    <property type="entry name" value="HAT"/>
</dbReference>